<evidence type="ECO:0000313" key="4">
    <source>
        <dbReference type="Proteomes" id="UP001447188"/>
    </source>
</evidence>
<protein>
    <recommendedName>
        <fullName evidence="2">H-type lectin domain-containing protein</fullName>
    </recommendedName>
</protein>
<dbReference type="InterPro" id="IPR037221">
    <property type="entry name" value="H-type_lectin_dom_sf"/>
</dbReference>
<dbReference type="EMBL" id="JBBBZM010000080">
    <property type="protein sequence ID" value="KAL0634981.1"/>
    <property type="molecule type" value="Genomic_DNA"/>
</dbReference>
<feature type="domain" description="H-type lectin" evidence="2">
    <location>
        <begin position="242"/>
        <end position="305"/>
    </location>
</feature>
<gene>
    <name evidence="3" type="ORF">Q9L58_006099</name>
</gene>
<proteinExistence type="predicted"/>
<dbReference type="Pfam" id="PF09458">
    <property type="entry name" value="H_lectin"/>
    <property type="match status" value="1"/>
</dbReference>
<keyword evidence="1" id="KW-0175">Coiled coil</keyword>
<reference evidence="3 4" key="1">
    <citation type="submission" date="2024-02" db="EMBL/GenBank/DDBJ databases">
        <title>Discinaceae phylogenomics.</title>
        <authorList>
            <person name="Dirks A.C."/>
            <person name="James T.Y."/>
        </authorList>
    </citation>
    <scope>NUCLEOTIDE SEQUENCE [LARGE SCALE GENOMIC DNA]</scope>
    <source>
        <strain evidence="3 4">ACD0624</strain>
    </source>
</reference>
<evidence type="ECO:0000256" key="1">
    <source>
        <dbReference type="SAM" id="Coils"/>
    </source>
</evidence>
<organism evidence="3 4">
    <name type="scientific">Discina gigas</name>
    <dbReference type="NCBI Taxonomy" id="1032678"/>
    <lineage>
        <taxon>Eukaryota</taxon>
        <taxon>Fungi</taxon>
        <taxon>Dikarya</taxon>
        <taxon>Ascomycota</taxon>
        <taxon>Pezizomycotina</taxon>
        <taxon>Pezizomycetes</taxon>
        <taxon>Pezizales</taxon>
        <taxon>Discinaceae</taxon>
        <taxon>Discina</taxon>
    </lineage>
</organism>
<accession>A0ABR3GGK5</accession>
<dbReference type="Proteomes" id="UP001447188">
    <property type="component" value="Unassembled WGS sequence"/>
</dbReference>
<evidence type="ECO:0000313" key="3">
    <source>
        <dbReference type="EMBL" id="KAL0634981.1"/>
    </source>
</evidence>
<keyword evidence="4" id="KW-1185">Reference proteome</keyword>
<dbReference type="InterPro" id="IPR019019">
    <property type="entry name" value="H-type_lectin_domain"/>
</dbReference>
<dbReference type="Gene3D" id="2.60.40.2080">
    <property type="match status" value="1"/>
</dbReference>
<evidence type="ECO:0000259" key="2">
    <source>
        <dbReference type="Pfam" id="PF09458"/>
    </source>
</evidence>
<dbReference type="SUPFAM" id="SSF141086">
    <property type="entry name" value="Agglutinin HPA-like"/>
    <property type="match status" value="1"/>
</dbReference>
<sequence>MLNSDPLPYKPAAYLLARSLLTEEQISAQFEEFKASLDYMTVAPQLVFERMLSNVNESILAKLEGERRESAAAMQAHETKNKVLETSVAELLDKAKTQESERREEMVLMQAYETRNKVLETSVAQLLDKVKTLESRNITPDETPEPAPNFWTQISRSMVSSNIDWMRLQVTAFLKFGFETTPWQVSSKAQVPRGHFTKLSDAGTSWLDITSSDWQPDFRHGTFMTLDTHFNGSLRFENAFVVTFETPFMAPPKVVVWLGGIEMHMNEAWRVKTYSSDVTKTGFILHIDSWDGSMVLTAGVAWVAFPGDDESICTGRLDTWEPPSWKSSTLREDGRVTYEYPSGNDGPHRQLLLIDTIEVENAAGLSLALGFGPEETVGSFNWRMTAGPPEARLYSVGATYMVMTKGRN</sequence>
<feature type="coiled-coil region" evidence="1">
    <location>
        <begin position="60"/>
        <end position="136"/>
    </location>
</feature>
<comment type="caution">
    <text evidence="3">The sequence shown here is derived from an EMBL/GenBank/DDBJ whole genome shotgun (WGS) entry which is preliminary data.</text>
</comment>
<name>A0ABR3GGK5_9PEZI</name>